<reference evidence="3 4" key="1">
    <citation type="submission" date="2023-04" db="EMBL/GenBank/DDBJ databases">
        <title>Complete genome sequence of Alisedimentitalea scapharcae.</title>
        <authorList>
            <person name="Rong J.-C."/>
            <person name="Yi M.-L."/>
            <person name="Zhao Q."/>
        </authorList>
    </citation>
    <scope>NUCLEOTIDE SEQUENCE [LARGE SCALE GENOMIC DNA]</scope>
    <source>
        <strain evidence="3 4">KCTC 42119</strain>
    </source>
</reference>
<dbReference type="EMBL" id="CP123584">
    <property type="protein sequence ID" value="WZK88478.1"/>
    <property type="molecule type" value="Genomic_DNA"/>
</dbReference>
<keyword evidence="4" id="KW-1185">Reference proteome</keyword>
<protein>
    <submittedName>
        <fullName evidence="3">DUF4399 domain-containing protein</fullName>
    </submittedName>
</protein>
<sequence>MKIRSTIVATLVMLSTAVPALARDTAAPDGAAVYFVTLKDGDTVSSPVTVQFGLRELGVAPAGTERDNTGHHHLLIDTTAYGADTLDTFDDGIPGDDHHKHFGGGQTEVTLDLSKGTHTLQLLVGDMFHVPHVNPIYSEQITITVD</sequence>
<gene>
    <name evidence="3" type="ORF">QEZ52_18015</name>
</gene>
<dbReference type="Proteomes" id="UP001623232">
    <property type="component" value="Chromosome"/>
</dbReference>
<feature type="signal peptide" evidence="1">
    <location>
        <begin position="1"/>
        <end position="22"/>
    </location>
</feature>
<name>A0ABZ2XQW8_9RHOB</name>
<evidence type="ECO:0000313" key="3">
    <source>
        <dbReference type="EMBL" id="WZK88478.1"/>
    </source>
</evidence>
<dbReference type="RefSeq" id="WP_406645864.1">
    <property type="nucleotide sequence ID" value="NZ_CP123584.1"/>
</dbReference>
<keyword evidence="1" id="KW-0732">Signal</keyword>
<dbReference type="InterPro" id="IPR025512">
    <property type="entry name" value="DUF4399"/>
</dbReference>
<feature type="domain" description="DUF4399" evidence="2">
    <location>
        <begin position="50"/>
        <end position="145"/>
    </location>
</feature>
<feature type="chain" id="PRO_5046291699" evidence="1">
    <location>
        <begin position="23"/>
        <end position="146"/>
    </location>
</feature>
<evidence type="ECO:0000256" key="1">
    <source>
        <dbReference type="SAM" id="SignalP"/>
    </source>
</evidence>
<evidence type="ECO:0000259" key="2">
    <source>
        <dbReference type="Pfam" id="PF14347"/>
    </source>
</evidence>
<dbReference type="Pfam" id="PF14347">
    <property type="entry name" value="DUF4399"/>
    <property type="match status" value="1"/>
</dbReference>
<proteinExistence type="predicted"/>
<organism evidence="3 4">
    <name type="scientific">Aliisedimentitalea scapharcae</name>
    <dbReference type="NCBI Taxonomy" id="1524259"/>
    <lineage>
        <taxon>Bacteria</taxon>
        <taxon>Pseudomonadati</taxon>
        <taxon>Pseudomonadota</taxon>
        <taxon>Alphaproteobacteria</taxon>
        <taxon>Rhodobacterales</taxon>
        <taxon>Roseobacteraceae</taxon>
        <taxon>Aliisedimentitalea</taxon>
    </lineage>
</organism>
<evidence type="ECO:0000313" key="4">
    <source>
        <dbReference type="Proteomes" id="UP001623232"/>
    </source>
</evidence>
<accession>A0ABZ2XQW8</accession>